<sequence length="1265" mass="146975">MKLDGTDVQWFVFETRIRKIIKELLEPTVRKQKDQKMNIDQFHMSLDMQKRKLDEHDFVIQKMQKRTASFEDFQKKIHELDTERKILESKLSLEISNVRALNGAQGEKIRLCSSDIEQFEKQTTIIQDEVRRYQESLIDYKEKINKTVTSIHQDMATTVNAMKIKVEAASGLESHFTTQVKHLTEELKKIDLSYEQEKLQNMKIIQRFIKKVNKIKSQSFESSNLVKEFDALLKTQDRKMAMNNNLTSTVHNFIEKTDKYLALFLPVQILNQIAEAMHSTLEGRPFNRLIMYEQNKYSELENFINNNDMTQFSKEQYKIPILPDFVDDNQYIQTPYQKGNGENKNQQDAHSKDESQLKVDTLSDRISNDNNNYKSKYPKSYIQDHDERLIVERHNQLRNLNAREKSKLKPDTFTEISGRHKKGDDTISDGENTHKYHKSLYNQKSRLEHQINKQTSVKVGEYLNQHFSETAQATRVKIAKKLTHKVQIRANQPESQYSYIESEKIKSNTNNTNNQEELKPGMTIPQLSSNQSRQSGIQIVDQSSQNTNLQQQQLLPPPNQQSRITLSKILSDTNLSTHQHNQESQQNQSQLQEHSRTPSITAINPNGRRTTLQLNDMGDKNQEHLLPSFKKHNESQMKSNIEDQQIQEEMSSESSKSAKSKSSVNQQDKGEGDDNDKTSLNKEDVITETQSPQPNREGQQVTYPKNSILGSQEQIIMREFDVHTLLANQDFVAKLKELFQPMIDDSLEEVAEQIDQNMDFLEQKFTVFNKAIEMQSNSFEEQLDIKEKDIYQIMDDLKIQIESEVKRRARAHNDFMLDNRKALTQVKDNQQNIEIMKNQIRIQTEILGCLIESLIIESQLDIQDEHDKEQIALYGKNNEDSNKSLNNLGSKVDAATSPDITQRFALDQNCLSCTNQPQLIHRALKLACLRYQPSDIKYKNVVLTRKALIKLNSQLISNAQIKLLNEDMTLSDYYSKSIEHIIMQNNQQNSLLRLQKNQKHTRNIAQTTTQISKDPYSQMGIKFNYKSNYNNNSTLDNFNTSIGMDDIFNASKVSYNRSHIDAMTNGIINDQDSTLINSHKRLSKNILIPLSNQIATRNLHKDPYDMQFVRFQTAVGKNRDHSNFHMGISQMNQSFHSSSRMMDEKDAKQKSSNNRANTSMGVMKTEYAGFFSQNDPLSKRRKLILDQRNQQTGRQIMQNQKLNSIAMQRTPEKKNQSSHNQSMDQIIVEGRNKLQELHSQQMRPLIQRDQKHVRTKKSGDQIFQN</sequence>
<reference evidence="2 3" key="1">
    <citation type="submission" date="2014-06" db="EMBL/GenBank/DDBJ databases">
        <authorList>
            <person name="Swart Estienne"/>
        </authorList>
    </citation>
    <scope>NUCLEOTIDE SEQUENCE [LARGE SCALE GENOMIC DNA]</scope>
    <source>
        <strain evidence="2 3">130c</strain>
    </source>
</reference>
<evidence type="ECO:0000313" key="3">
    <source>
        <dbReference type="Proteomes" id="UP000039865"/>
    </source>
</evidence>
<keyword evidence="3" id="KW-1185">Reference proteome</keyword>
<dbReference type="InParanoid" id="A0A078B861"/>
<organism evidence="2 3">
    <name type="scientific">Stylonychia lemnae</name>
    <name type="common">Ciliate</name>
    <dbReference type="NCBI Taxonomy" id="5949"/>
    <lineage>
        <taxon>Eukaryota</taxon>
        <taxon>Sar</taxon>
        <taxon>Alveolata</taxon>
        <taxon>Ciliophora</taxon>
        <taxon>Intramacronucleata</taxon>
        <taxon>Spirotrichea</taxon>
        <taxon>Stichotrichia</taxon>
        <taxon>Sporadotrichida</taxon>
        <taxon>Oxytrichidae</taxon>
        <taxon>Stylonychinae</taxon>
        <taxon>Stylonychia</taxon>
    </lineage>
</organism>
<feature type="compositionally biased region" description="Polar residues" evidence="1">
    <location>
        <begin position="597"/>
        <end position="614"/>
    </location>
</feature>
<feature type="compositionally biased region" description="Low complexity" evidence="1">
    <location>
        <begin position="648"/>
        <end position="663"/>
    </location>
</feature>
<feature type="compositionally biased region" description="Polar residues" evidence="1">
    <location>
        <begin position="687"/>
        <end position="706"/>
    </location>
</feature>
<feature type="region of interest" description="Disordered" evidence="1">
    <location>
        <begin position="500"/>
        <end position="537"/>
    </location>
</feature>
<feature type="compositionally biased region" description="Polar residues" evidence="1">
    <location>
        <begin position="332"/>
        <end position="344"/>
    </location>
</feature>
<name>A0A078B861_STYLE</name>
<feature type="compositionally biased region" description="Basic and acidic residues" evidence="1">
    <location>
        <begin position="345"/>
        <end position="367"/>
    </location>
</feature>
<feature type="region of interest" description="Disordered" evidence="1">
    <location>
        <begin position="628"/>
        <end position="706"/>
    </location>
</feature>
<proteinExistence type="predicted"/>
<gene>
    <name evidence="2" type="primary">Contig3781.g4046</name>
    <name evidence="2" type="ORF">STYLEM_18896</name>
</gene>
<dbReference type="OrthoDB" id="437895at2759"/>
<dbReference type="Proteomes" id="UP000039865">
    <property type="component" value="Unassembled WGS sequence"/>
</dbReference>
<feature type="compositionally biased region" description="Polar residues" evidence="1">
    <location>
        <begin position="525"/>
        <end position="537"/>
    </location>
</feature>
<evidence type="ECO:0000256" key="1">
    <source>
        <dbReference type="SAM" id="MobiDB-lite"/>
    </source>
</evidence>
<feature type="region of interest" description="Disordered" evidence="1">
    <location>
        <begin position="576"/>
        <end position="614"/>
    </location>
</feature>
<evidence type="ECO:0000313" key="2">
    <source>
        <dbReference type="EMBL" id="CDW89758.1"/>
    </source>
</evidence>
<dbReference type="EMBL" id="CCKQ01017859">
    <property type="protein sequence ID" value="CDW89758.1"/>
    <property type="molecule type" value="Genomic_DNA"/>
</dbReference>
<feature type="region of interest" description="Disordered" evidence="1">
    <location>
        <begin position="332"/>
        <end position="378"/>
    </location>
</feature>
<dbReference type="AlphaFoldDB" id="A0A078B861"/>
<protein>
    <submittedName>
        <fullName evidence="2">Uncharacterized protein</fullName>
    </submittedName>
</protein>
<feature type="compositionally biased region" description="Basic and acidic residues" evidence="1">
    <location>
        <begin position="668"/>
        <end position="685"/>
    </location>
</feature>
<feature type="compositionally biased region" description="Low complexity" evidence="1">
    <location>
        <begin position="578"/>
        <end position="592"/>
    </location>
</feature>
<accession>A0A078B861</accession>